<dbReference type="GO" id="GO:0004673">
    <property type="term" value="F:protein histidine kinase activity"/>
    <property type="evidence" value="ECO:0007669"/>
    <property type="project" value="UniProtKB-EC"/>
</dbReference>
<dbReference type="InterPro" id="IPR013656">
    <property type="entry name" value="PAS_4"/>
</dbReference>
<sequence>MVTLVDGLTAVLLVSIAASFAAALLAWRERPEPGASAIVLMLAGVVWWAAFLVFELQASTVARKILWSDVQWVGVVVIPVAWLLFALAYTGRDEYVRPQVVAVLAVVPAVTVVLAATSNAHDLLYRSTTVVSYGDLVLLERTGGPWYWVVAAYTYVLGALGFVPLLGLIRSNAVLFRGQSAALLFGSLTPWVTNILSVAGVLPLPEFDPTPIAFAVTGVAFLGAVTRFQLFDASPAPNWRARRLVFDRMDDAAIVVDSHGYVVDANESAQALLGRARRDAIGEPVASMLPSLGPLDADCRPEHVAIDVDGDETPFDVSITPVRDVRERLIGRVVTFHDVSRYLRQKQRLEVLNRAFRHNVRTDTQMILGYAGQLSPDTDEEREAVGIVEQRATRIAALGEKARVIVDLLEREEGPRVPVSLHELLDGRVQRLRTAYPAVTVGVSEYPANCTVPATLGPVVWNVLENAAEHNTSDDPHVEVEVEATDDRVELRVADDGPGVHASEYAALESGTETPLHHASGLGLWLIHWGTDIAGGRVTFADNEPTGTVVTLDVPRLD</sequence>
<evidence type="ECO:0000256" key="7">
    <source>
        <dbReference type="SAM" id="Phobius"/>
    </source>
</evidence>
<feature type="transmembrane region" description="Helical" evidence="7">
    <location>
        <begin position="70"/>
        <end position="88"/>
    </location>
</feature>
<keyword evidence="4" id="KW-0547">Nucleotide-binding</keyword>
<feature type="transmembrane region" description="Helical" evidence="7">
    <location>
        <begin position="39"/>
        <end position="58"/>
    </location>
</feature>
<organism evidence="10 11">
    <name type="scientific">Halobacterium hubeiense</name>
    <dbReference type="NCBI Taxonomy" id="1407499"/>
    <lineage>
        <taxon>Archaea</taxon>
        <taxon>Methanobacteriati</taxon>
        <taxon>Methanobacteriota</taxon>
        <taxon>Stenosarchaea group</taxon>
        <taxon>Halobacteria</taxon>
        <taxon>Halobacteriales</taxon>
        <taxon>Halobacteriaceae</taxon>
        <taxon>Halobacterium</taxon>
    </lineage>
</organism>
<keyword evidence="7" id="KW-0472">Membrane</keyword>
<dbReference type="InterPro" id="IPR036890">
    <property type="entry name" value="HATPase_C_sf"/>
</dbReference>
<dbReference type="InterPro" id="IPR050980">
    <property type="entry name" value="2C_sensor_his_kinase"/>
</dbReference>
<dbReference type="SUPFAM" id="SSF55785">
    <property type="entry name" value="PYP-like sensor domain (PAS domain)"/>
    <property type="match status" value="1"/>
</dbReference>
<comment type="catalytic activity">
    <reaction evidence="1">
        <text>ATP + protein L-histidine = ADP + protein N-phospho-L-histidine.</text>
        <dbReference type="EC" id="2.7.13.3"/>
    </reaction>
</comment>
<evidence type="ECO:0000256" key="1">
    <source>
        <dbReference type="ARBA" id="ARBA00000085"/>
    </source>
</evidence>
<dbReference type="SUPFAM" id="SSF55874">
    <property type="entry name" value="ATPase domain of HSP90 chaperone/DNA topoisomerase II/histidine kinase"/>
    <property type="match status" value="1"/>
</dbReference>
<dbReference type="KEGG" id="hhb:Hhub_2038"/>
<dbReference type="InterPro" id="IPR031621">
    <property type="entry name" value="HisKA_7TM"/>
</dbReference>
<feature type="transmembrane region" description="Helical" evidence="7">
    <location>
        <begin position="146"/>
        <end position="169"/>
    </location>
</feature>
<dbReference type="PROSITE" id="PS50109">
    <property type="entry name" value="HIS_KIN"/>
    <property type="match status" value="1"/>
</dbReference>
<keyword evidence="3 10" id="KW-0808">Transferase</keyword>
<dbReference type="CDD" id="cd00130">
    <property type="entry name" value="PAS"/>
    <property type="match status" value="1"/>
</dbReference>
<dbReference type="Gene3D" id="3.30.450.20">
    <property type="entry name" value="PAS domain"/>
    <property type="match status" value="1"/>
</dbReference>
<keyword evidence="11" id="KW-1185">Reference proteome</keyword>
<dbReference type="PANTHER" id="PTHR44936:SF10">
    <property type="entry name" value="SENSOR PROTEIN RSTB"/>
    <property type="match status" value="1"/>
</dbReference>
<dbReference type="Proteomes" id="UP000066737">
    <property type="component" value="Chromosome I"/>
</dbReference>
<evidence type="ECO:0000259" key="8">
    <source>
        <dbReference type="PROSITE" id="PS50109"/>
    </source>
</evidence>
<evidence type="ECO:0000256" key="6">
    <source>
        <dbReference type="ARBA" id="ARBA00022840"/>
    </source>
</evidence>
<keyword evidence="7" id="KW-1133">Transmembrane helix</keyword>
<evidence type="ECO:0000256" key="5">
    <source>
        <dbReference type="ARBA" id="ARBA00022777"/>
    </source>
</evidence>
<dbReference type="STRING" id="1407499.HHUB_2038"/>
<dbReference type="Pfam" id="PF08448">
    <property type="entry name" value="PAS_4"/>
    <property type="match status" value="1"/>
</dbReference>
<dbReference type="EC" id="2.7.13.3" evidence="2"/>
<dbReference type="Gene3D" id="3.30.565.10">
    <property type="entry name" value="Histidine kinase-like ATPase, C-terminal domain"/>
    <property type="match status" value="1"/>
</dbReference>
<keyword evidence="7" id="KW-0812">Transmembrane</keyword>
<dbReference type="Pfam" id="PF02518">
    <property type="entry name" value="HATPase_c"/>
    <property type="match status" value="1"/>
</dbReference>
<proteinExistence type="predicted"/>
<evidence type="ECO:0000259" key="9">
    <source>
        <dbReference type="PROSITE" id="PS50112"/>
    </source>
</evidence>
<feature type="domain" description="Histidine kinase" evidence="8">
    <location>
        <begin position="355"/>
        <end position="558"/>
    </location>
</feature>
<dbReference type="SMART" id="SM00387">
    <property type="entry name" value="HATPase_c"/>
    <property type="match status" value="1"/>
</dbReference>
<evidence type="ECO:0000313" key="11">
    <source>
        <dbReference type="Proteomes" id="UP000066737"/>
    </source>
</evidence>
<dbReference type="OrthoDB" id="327291at2157"/>
<dbReference type="SMART" id="SM00091">
    <property type="entry name" value="PAS"/>
    <property type="match status" value="1"/>
</dbReference>
<gene>
    <name evidence="10" type="ORF">HHUB_2038</name>
</gene>
<dbReference type="PROSITE" id="PS50112">
    <property type="entry name" value="PAS"/>
    <property type="match status" value="1"/>
</dbReference>
<feature type="domain" description="PAS" evidence="9">
    <location>
        <begin position="238"/>
        <end position="283"/>
    </location>
</feature>
<keyword evidence="6" id="KW-0067">ATP-binding</keyword>
<dbReference type="GeneID" id="26658705"/>
<dbReference type="AlphaFoldDB" id="A0A0U5HT65"/>
<evidence type="ECO:0000256" key="2">
    <source>
        <dbReference type="ARBA" id="ARBA00012438"/>
    </source>
</evidence>
<keyword evidence="5 10" id="KW-0418">Kinase</keyword>
<dbReference type="EMBL" id="LN831302">
    <property type="protein sequence ID" value="CQH54053.1"/>
    <property type="molecule type" value="Genomic_DNA"/>
</dbReference>
<reference evidence="11" key="1">
    <citation type="journal article" date="2016" name="Environ. Microbiol.">
        <title>The complete genome of a viable archaeum isolated from 123-million-year-old rock salt.</title>
        <authorList>
            <person name="Jaakkola S.T."/>
            <person name="Pfeiffer F."/>
            <person name="Ravantti J.J."/>
            <person name="Guo Q."/>
            <person name="Liu Y."/>
            <person name="Chen X."/>
            <person name="Ma H."/>
            <person name="Yang C."/>
            <person name="Oksanen H.M."/>
            <person name="Bamford D.H."/>
        </authorList>
    </citation>
    <scope>NUCLEOTIDE SEQUENCE</scope>
    <source>
        <strain evidence="11">JI20-1</strain>
    </source>
</reference>
<dbReference type="InterPro" id="IPR005467">
    <property type="entry name" value="His_kinase_dom"/>
</dbReference>
<protein>
    <recommendedName>
        <fullName evidence="2">histidine kinase</fullName>
        <ecNumber evidence="2">2.7.13.3</ecNumber>
    </recommendedName>
</protein>
<dbReference type="InterPro" id="IPR003594">
    <property type="entry name" value="HATPase_dom"/>
</dbReference>
<name>A0A0U5HT65_9EURY</name>
<evidence type="ECO:0000256" key="3">
    <source>
        <dbReference type="ARBA" id="ARBA00022679"/>
    </source>
</evidence>
<feature type="transmembrane region" description="Helical" evidence="7">
    <location>
        <begin position="6"/>
        <end position="27"/>
    </location>
</feature>
<feature type="transmembrane region" description="Helical" evidence="7">
    <location>
        <begin position="100"/>
        <end position="118"/>
    </location>
</feature>
<feature type="transmembrane region" description="Helical" evidence="7">
    <location>
        <begin position="181"/>
        <end position="204"/>
    </location>
</feature>
<dbReference type="GO" id="GO:0005524">
    <property type="term" value="F:ATP binding"/>
    <property type="evidence" value="ECO:0007669"/>
    <property type="project" value="UniProtKB-KW"/>
</dbReference>
<dbReference type="NCBIfam" id="TIGR00229">
    <property type="entry name" value="sensory_box"/>
    <property type="match status" value="1"/>
</dbReference>
<evidence type="ECO:0000313" key="10">
    <source>
        <dbReference type="EMBL" id="CQH54053.1"/>
    </source>
</evidence>
<evidence type="ECO:0000256" key="4">
    <source>
        <dbReference type="ARBA" id="ARBA00022741"/>
    </source>
</evidence>
<dbReference type="Pfam" id="PF16927">
    <property type="entry name" value="HisKA_7TM"/>
    <property type="match status" value="1"/>
</dbReference>
<dbReference type="InterPro" id="IPR000014">
    <property type="entry name" value="PAS"/>
</dbReference>
<dbReference type="PANTHER" id="PTHR44936">
    <property type="entry name" value="SENSOR PROTEIN CREC"/>
    <property type="match status" value="1"/>
</dbReference>
<accession>A0A0U5HT65</accession>
<dbReference type="InterPro" id="IPR035965">
    <property type="entry name" value="PAS-like_dom_sf"/>
</dbReference>
<dbReference type="RefSeq" id="WP_197570634.1">
    <property type="nucleotide sequence ID" value="NZ_CEML01000002.1"/>
</dbReference>